<proteinExistence type="predicted"/>
<dbReference type="InterPro" id="IPR051689">
    <property type="entry name" value="Sterol_desaturase/TMEM195"/>
</dbReference>
<feature type="transmembrane region" description="Helical" evidence="8">
    <location>
        <begin position="86"/>
        <end position="108"/>
    </location>
</feature>
<keyword evidence="5" id="KW-0443">Lipid metabolism</keyword>
<evidence type="ECO:0000313" key="10">
    <source>
        <dbReference type="EMBL" id="QJF52467.1"/>
    </source>
</evidence>
<dbReference type="PANTHER" id="PTHR21624">
    <property type="entry name" value="STEROL DESATURASE-RELATED PROTEIN"/>
    <property type="match status" value="1"/>
</dbReference>
<protein>
    <submittedName>
        <fullName evidence="10">Sterol desaturase family protein</fullName>
    </submittedName>
</protein>
<name>A0A858SWR0_9RHOB</name>
<feature type="region of interest" description="Disordered" evidence="7">
    <location>
        <begin position="332"/>
        <end position="354"/>
    </location>
</feature>
<evidence type="ECO:0000256" key="8">
    <source>
        <dbReference type="SAM" id="Phobius"/>
    </source>
</evidence>
<keyword evidence="3 8" id="KW-1133">Transmembrane helix</keyword>
<dbReference type="Proteomes" id="UP000503308">
    <property type="component" value="Chromosome"/>
</dbReference>
<dbReference type="RefSeq" id="WP_169641686.1">
    <property type="nucleotide sequence ID" value="NZ_CP048788.1"/>
</dbReference>
<feature type="transmembrane region" description="Helical" evidence="8">
    <location>
        <begin position="213"/>
        <end position="233"/>
    </location>
</feature>
<feature type="compositionally biased region" description="Basic and acidic residues" evidence="7">
    <location>
        <begin position="343"/>
        <end position="354"/>
    </location>
</feature>
<evidence type="ECO:0000259" key="9">
    <source>
        <dbReference type="Pfam" id="PF04116"/>
    </source>
</evidence>
<dbReference type="GO" id="GO:0005506">
    <property type="term" value="F:iron ion binding"/>
    <property type="evidence" value="ECO:0007669"/>
    <property type="project" value="InterPro"/>
</dbReference>
<accession>A0A858SWR0</accession>
<dbReference type="GO" id="GO:0008610">
    <property type="term" value="P:lipid biosynthetic process"/>
    <property type="evidence" value="ECO:0007669"/>
    <property type="project" value="InterPro"/>
</dbReference>
<keyword evidence="2 8" id="KW-0812">Transmembrane</keyword>
<dbReference type="AlphaFoldDB" id="A0A858SWR0"/>
<evidence type="ECO:0000256" key="1">
    <source>
        <dbReference type="ARBA" id="ARBA00004127"/>
    </source>
</evidence>
<dbReference type="InterPro" id="IPR006694">
    <property type="entry name" value="Fatty_acid_hydroxylase"/>
</dbReference>
<keyword evidence="6 8" id="KW-0472">Membrane</keyword>
<evidence type="ECO:0000256" key="4">
    <source>
        <dbReference type="ARBA" id="ARBA00023002"/>
    </source>
</evidence>
<feature type="transmembrane region" description="Helical" evidence="8">
    <location>
        <begin position="30"/>
        <end position="48"/>
    </location>
</feature>
<organism evidence="10 11">
    <name type="scientific">Roseobacter ponti</name>
    <dbReference type="NCBI Taxonomy" id="1891787"/>
    <lineage>
        <taxon>Bacteria</taxon>
        <taxon>Pseudomonadati</taxon>
        <taxon>Pseudomonadota</taxon>
        <taxon>Alphaproteobacteria</taxon>
        <taxon>Rhodobacterales</taxon>
        <taxon>Roseobacteraceae</taxon>
        <taxon>Roseobacter</taxon>
    </lineage>
</organism>
<feature type="transmembrane region" description="Helical" evidence="8">
    <location>
        <begin position="186"/>
        <end position="207"/>
    </location>
</feature>
<feature type="domain" description="Fatty acid hydroxylase" evidence="9">
    <location>
        <begin position="136"/>
        <end position="284"/>
    </location>
</feature>
<dbReference type="GO" id="GO:0012505">
    <property type="term" value="C:endomembrane system"/>
    <property type="evidence" value="ECO:0007669"/>
    <property type="project" value="UniProtKB-SubCell"/>
</dbReference>
<dbReference type="GO" id="GO:0006643">
    <property type="term" value="P:membrane lipid metabolic process"/>
    <property type="evidence" value="ECO:0007669"/>
    <property type="project" value="TreeGrafter"/>
</dbReference>
<dbReference type="GO" id="GO:0016020">
    <property type="term" value="C:membrane"/>
    <property type="evidence" value="ECO:0007669"/>
    <property type="project" value="GOC"/>
</dbReference>
<evidence type="ECO:0000256" key="3">
    <source>
        <dbReference type="ARBA" id="ARBA00022989"/>
    </source>
</evidence>
<keyword evidence="11" id="KW-1185">Reference proteome</keyword>
<dbReference type="EMBL" id="CP048788">
    <property type="protein sequence ID" value="QJF52467.1"/>
    <property type="molecule type" value="Genomic_DNA"/>
</dbReference>
<sequence length="354" mass="40738">MEFFAELAGSMLDNMERHLLGFLVPKDRLFALWLLSSGLIAWFVYRSVKGTRHAEDRTFLRFLFPGRVWSHPSAWLDLRYFVFNSIFGKFLLIGITAASTAFGYRLFAGGVAFTSVVGQGDLSLWAEFAISVSFMFFAMLVSDFLAWFCHWLQHKSPLLWQFHKVHHSAEVMHPVSNYREHPVDNLLYMSVIGAGYGVMMALVVRTLGYLPGMPMLLGMPVLMLLFNLAGYNLRHSHVWLRWPGKLSMIFPSPAHHHVHHSSHPDHLDKNFAFMFPIWDVVFRTYHMPEDNRDVKFGIGEGNAEDLTSCLRLYWVPFRDAWRVIRAQAKGEPFSMSKPAAPEKLPRTHEVHPAE</sequence>
<evidence type="ECO:0000256" key="7">
    <source>
        <dbReference type="SAM" id="MobiDB-lite"/>
    </source>
</evidence>
<evidence type="ECO:0000256" key="6">
    <source>
        <dbReference type="ARBA" id="ARBA00023136"/>
    </source>
</evidence>
<dbReference type="KEGG" id="rpon:G3256_15455"/>
<dbReference type="Pfam" id="PF04116">
    <property type="entry name" value="FA_hydroxylase"/>
    <property type="match status" value="1"/>
</dbReference>
<keyword evidence="4" id="KW-0560">Oxidoreductase</keyword>
<feature type="transmembrane region" description="Helical" evidence="8">
    <location>
        <begin position="128"/>
        <end position="149"/>
    </location>
</feature>
<evidence type="ECO:0000256" key="2">
    <source>
        <dbReference type="ARBA" id="ARBA00022692"/>
    </source>
</evidence>
<comment type="subcellular location">
    <subcellularLocation>
        <location evidence="1">Endomembrane system</location>
        <topology evidence="1">Multi-pass membrane protein</topology>
    </subcellularLocation>
</comment>
<reference evidence="10 11" key="1">
    <citation type="submission" date="2020-02" db="EMBL/GenBank/DDBJ databases">
        <title>Genome sequence of Roseobacter ponti.</title>
        <authorList>
            <person name="Hollensteiner J."/>
            <person name="Schneider D."/>
            <person name="Poehlein A."/>
            <person name="Daniel R."/>
        </authorList>
    </citation>
    <scope>NUCLEOTIDE SEQUENCE [LARGE SCALE GENOMIC DNA]</scope>
    <source>
        <strain evidence="10 11">DSM 106830</strain>
    </source>
</reference>
<dbReference type="PANTHER" id="PTHR21624:SF1">
    <property type="entry name" value="ALKYLGLYCEROL MONOOXYGENASE"/>
    <property type="match status" value="1"/>
</dbReference>
<evidence type="ECO:0000256" key="5">
    <source>
        <dbReference type="ARBA" id="ARBA00023098"/>
    </source>
</evidence>
<dbReference type="GO" id="GO:0050479">
    <property type="term" value="F:glyceryl-ether monooxygenase activity"/>
    <property type="evidence" value="ECO:0007669"/>
    <property type="project" value="TreeGrafter"/>
</dbReference>
<gene>
    <name evidence="10" type="ORF">G3256_15455</name>
</gene>
<evidence type="ECO:0000313" key="11">
    <source>
        <dbReference type="Proteomes" id="UP000503308"/>
    </source>
</evidence>